<proteinExistence type="predicted"/>
<dbReference type="EMBL" id="JEME01002029">
    <property type="protein sequence ID" value="KYG05477.1"/>
    <property type="molecule type" value="Genomic_DNA"/>
</dbReference>
<comment type="caution">
    <text evidence="2">The sequence shown here is derived from an EMBL/GenBank/DDBJ whole genome shotgun (WGS) entry which is preliminary data.</text>
</comment>
<name>A0A150TLL4_SORCE</name>
<evidence type="ECO:0000313" key="2">
    <source>
        <dbReference type="EMBL" id="KYG05477.1"/>
    </source>
</evidence>
<reference evidence="2 3" key="1">
    <citation type="submission" date="2014-02" db="EMBL/GenBank/DDBJ databases">
        <title>The small core and large imbalanced accessory genome model reveals a collaborative survival strategy of Sorangium cellulosum strains in nature.</title>
        <authorList>
            <person name="Han K."/>
            <person name="Peng R."/>
            <person name="Blom J."/>
            <person name="Li Y.-Z."/>
        </authorList>
    </citation>
    <scope>NUCLEOTIDE SEQUENCE [LARGE SCALE GENOMIC DNA]</scope>
    <source>
        <strain evidence="2 3">So0007-03</strain>
    </source>
</reference>
<evidence type="ECO:0000313" key="3">
    <source>
        <dbReference type="Proteomes" id="UP000075502"/>
    </source>
</evidence>
<organism evidence="2 3">
    <name type="scientific">Sorangium cellulosum</name>
    <name type="common">Polyangium cellulosum</name>
    <dbReference type="NCBI Taxonomy" id="56"/>
    <lineage>
        <taxon>Bacteria</taxon>
        <taxon>Pseudomonadati</taxon>
        <taxon>Myxococcota</taxon>
        <taxon>Polyangia</taxon>
        <taxon>Polyangiales</taxon>
        <taxon>Polyangiaceae</taxon>
        <taxon>Sorangium</taxon>
    </lineage>
</organism>
<accession>A0A150TLL4</accession>
<feature type="non-terminal residue" evidence="2">
    <location>
        <position position="1"/>
    </location>
</feature>
<dbReference type="Proteomes" id="UP000075502">
    <property type="component" value="Unassembled WGS sequence"/>
</dbReference>
<gene>
    <name evidence="2" type="ORF">BE21_40450</name>
</gene>
<sequence length="114" mass="11896">IFLQADTAAYPELRVVVVMHGDRMSYASSLDAALRGLVEGGPPPTPAAAGVPGVPEAPGARGVTDGLAQRANDAFASYLRLLGEHRFREAGAALDALSRTLEELEGPSALLDER</sequence>
<dbReference type="AlphaFoldDB" id="A0A150TLL4"/>
<feature type="compositionally biased region" description="Low complexity" evidence="1">
    <location>
        <begin position="47"/>
        <end position="60"/>
    </location>
</feature>
<protein>
    <submittedName>
        <fullName evidence="2">Uncharacterized protein</fullName>
    </submittedName>
</protein>
<evidence type="ECO:0000256" key="1">
    <source>
        <dbReference type="SAM" id="MobiDB-lite"/>
    </source>
</evidence>
<feature type="region of interest" description="Disordered" evidence="1">
    <location>
        <begin position="39"/>
        <end position="64"/>
    </location>
</feature>